<feature type="region of interest" description="Disordered" evidence="6">
    <location>
        <begin position="615"/>
        <end position="636"/>
    </location>
</feature>
<dbReference type="InterPro" id="IPR019775">
    <property type="entry name" value="WD40_repeat_CS"/>
</dbReference>
<dbReference type="Gene3D" id="2.130.10.10">
    <property type="entry name" value="YVTN repeat-like/Quinoprotein amine dehydrogenase"/>
    <property type="match status" value="1"/>
</dbReference>
<reference evidence="8" key="1">
    <citation type="submission" date="2021-02" db="EMBL/GenBank/DDBJ databases">
        <authorList>
            <person name="Nowell W R."/>
        </authorList>
    </citation>
    <scope>NUCLEOTIDE SEQUENCE</scope>
</reference>
<evidence type="ECO:0000256" key="3">
    <source>
        <dbReference type="ARBA" id="ARBA00022737"/>
    </source>
</evidence>
<dbReference type="PROSITE" id="PS50082">
    <property type="entry name" value="WD_REPEATS_2"/>
    <property type="match status" value="1"/>
</dbReference>
<evidence type="ECO:0000256" key="1">
    <source>
        <dbReference type="ARBA" id="ARBA00004123"/>
    </source>
</evidence>
<evidence type="ECO:0000313" key="8">
    <source>
        <dbReference type="EMBL" id="CAF1375183.1"/>
    </source>
</evidence>
<dbReference type="InterPro" id="IPR037850">
    <property type="entry name" value="RBBP5/Swd1"/>
</dbReference>
<dbReference type="OrthoDB" id="196858at2759"/>
<dbReference type="SUPFAM" id="SSF50978">
    <property type="entry name" value="WD40 repeat-like"/>
    <property type="match status" value="1"/>
</dbReference>
<dbReference type="PROSITE" id="PS50294">
    <property type="entry name" value="WD_REPEATS_REGION"/>
    <property type="match status" value="1"/>
</dbReference>
<accession>A0A815J6T2</accession>
<dbReference type="PANTHER" id="PTHR44040">
    <property type="entry name" value="RETINOBLASTOMA-BINDING PROTEIN 5"/>
    <property type="match status" value="1"/>
</dbReference>
<feature type="compositionally biased region" description="Basic residues" evidence="6">
    <location>
        <begin position="500"/>
        <end position="527"/>
    </location>
</feature>
<dbReference type="GO" id="GO:0048188">
    <property type="term" value="C:Set1C/COMPASS complex"/>
    <property type="evidence" value="ECO:0007669"/>
    <property type="project" value="InterPro"/>
</dbReference>
<dbReference type="InterPro" id="IPR015943">
    <property type="entry name" value="WD40/YVTN_repeat-like_dom_sf"/>
</dbReference>
<evidence type="ECO:0000313" key="9">
    <source>
        <dbReference type="Proteomes" id="UP000663832"/>
    </source>
</evidence>
<dbReference type="Proteomes" id="UP000663832">
    <property type="component" value="Unassembled WGS sequence"/>
</dbReference>
<keyword evidence="2 5" id="KW-0853">WD repeat</keyword>
<keyword evidence="4" id="KW-0539">Nucleus</keyword>
<dbReference type="InterPro" id="IPR001680">
    <property type="entry name" value="WD40_rpt"/>
</dbReference>
<dbReference type="PANTHER" id="PTHR44040:SF1">
    <property type="entry name" value="RETINOBLASTOMA-BINDING PROTEIN 5"/>
    <property type="match status" value="1"/>
</dbReference>
<dbReference type="Pfam" id="PF00400">
    <property type="entry name" value="WD40"/>
    <property type="match status" value="2"/>
</dbReference>
<organism evidence="8 9">
    <name type="scientific">Adineta steineri</name>
    <dbReference type="NCBI Taxonomy" id="433720"/>
    <lineage>
        <taxon>Eukaryota</taxon>
        <taxon>Metazoa</taxon>
        <taxon>Spiralia</taxon>
        <taxon>Gnathifera</taxon>
        <taxon>Rotifera</taxon>
        <taxon>Eurotatoria</taxon>
        <taxon>Bdelloidea</taxon>
        <taxon>Adinetida</taxon>
        <taxon>Adinetidae</taxon>
        <taxon>Adineta</taxon>
    </lineage>
</organism>
<comment type="caution">
    <text evidence="8">The sequence shown here is derived from an EMBL/GenBank/DDBJ whole genome shotgun (WGS) entry which is preliminary data.</text>
</comment>
<dbReference type="Proteomes" id="UP000663877">
    <property type="component" value="Unassembled WGS sequence"/>
</dbReference>
<feature type="repeat" description="WD" evidence="5">
    <location>
        <begin position="62"/>
        <end position="103"/>
    </location>
</feature>
<feature type="compositionally biased region" description="Polar residues" evidence="6">
    <location>
        <begin position="479"/>
        <end position="494"/>
    </location>
</feature>
<sequence length="636" mass="71537">MNIELLSTFQQNYPEEFDGTLDCASMAVCCAFNKVGSMLAVGCSDGRLVIWDFLTRGIAKIICADWSPIYCISWSKKSDLIATSSTDNTVCIWNTSTGRCRTRISCIQSPILKVQFHPRKSSYLLICPMKHPPILIDNNGKNTIVTIDDEPNDIISTFDRKGEHIILGNSRGLMVVKTFPDLKTISSFRITTGTNTNTVLRHIEIPRRGQYCLVNTSDRVIRIYNYSEMLSCGIGRDLEPKQKLQDLVNKSLWRKCCWSGDGEYICGASSRQHSLYIWETVSGNLVKILHGTKGETLADVCWHPVRPIIASISTGVVSIWSHSQVENWSAFAPDFRELEENVEYHERESEFDIKDEDRSLDGLDYNGSINKRQRLDTNGSLNNEDGDDNIEIDVVTDQRIEALVSSDDDDINDQLVYLPVAPDIEDPEIDFPIPVTNIPKARTASPSLQTRVDADETFDIQLKIPLVSDVHPYYGGTKQPRSTVNTLVNSQDSVNNKRDIKSRRKGHHHHHHHHSSHHSHHSHHQHPIQHQNSLIHPSQIDQQTILLPKSIDAAVATVTNNQKRPLLTQTSEIKGQRARSARLEGKKAAATSPIILNTQTSTILTTNTEEIISTARTKRNSHNTHSTDNDADFVPH</sequence>
<feature type="region of interest" description="Disordered" evidence="6">
    <location>
        <begin position="475"/>
        <end position="531"/>
    </location>
</feature>
<evidence type="ECO:0000256" key="6">
    <source>
        <dbReference type="SAM" id="MobiDB-lite"/>
    </source>
</evidence>
<keyword evidence="9" id="KW-1185">Reference proteome</keyword>
<proteinExistence type="predicted"/>
<dbReference type="EMBL" id="CAJNOM010000342">
    <property type="protein sequence ID" value="CAF1375183.1"/>
    <property type="molecule type" value="Genomic_DNA"/>
</dbReference>
<name>A0A815J6T2_9BILA</name>
<dbReference type="PROSITE" id="PS00678">
    <property type="entry name" value="WD_REPEATS_1"/>
    <property type="match status" value="1"/>
</dbReference>
<feature type="region of interest" description="Disordered" evidence="6">
    <location>
        <begin position="567"/>
        <end position="586"/>
    </location>
</feature>
<gene>
    <name evidence="7" type="ORF">BJG266_LOCUS11044</name>
    <name evidence="8" type="ORF">QVE165_LOCUS35334</name>
</gene>
<evidence type="ECO:0000256" key="2">
    <source>
        <dbReference type="ARBA" id="ARBA00022574"/>
    </source>
</evidence>
<dbReference type="InterPro" id="IPR036322">
    <property type="entry name" value="WD40_repeat_dom_sf"/>
</dbReference>
<dbReference type="EMBL" id="CAJNOI010000040">
    <property type="protein sequence ID" value="CAF0911873.1"/>
    <property type="molecule type" value="Genomic_DNA"/>
</dbReference>
<evidence type="ECO:0000313" key="7">
    <source>
        <dbReference type="EMBL" id="CAF0911873.1"/>
    </source>
</evidence>
<evidence type="ECO:0000256" key="5">
    <source>
        <dbReference type="PROSITE-ProRule" id="PRU00221"/>
    </source>
</evidence>
<evidence type="ECO:0000256" key="4">
    <source>
        <dbReference type="ARBA" id="ARBA00023242"/>
    </source>
</evidence>
<feature type="compositionally biased region" description="Basic and acidic residues" evidence="6">
    <location>
        <begin position="625"/>
        <end position="636"/>
    </location>
</feature>
<keyword evidence="3" id="KW-0677">Repeat</keyword>
<dbReference type="AlphaFoldDB" id="A0A815J6T2"/>
<comment type="subcellular location">
    <subcellularLocation>
        <location evidence="1">Nucleus</location>
    </subcellularLocation>
</comment>
<protein>
    <submittedName>
        <fullName evidence="8">Uncharacterized protein</fullName>
    </submittedName>
</protein>
<dbReference type="SMART" id="SM00320">
    <property type="entry name" value="WD40"/>
    <property type="match status" value="5"/>
</dbReference>